<organism evidence="1 2">
    <name type="scientific">Moniliophthora roreri</name>
    <name type="common">Frosty pod rot fungus</name>
    <name type="synonym">Monilia roreri</name>
    <dbReference type="NCBI Taxonomy" id="221103"/>
    <lineage>
        <taxon>Eukaryota</taxon>
        <taxon>Fungi</taxon>
        <taxon>Dikarya</taxon>
        <taxon>Basidiomycota</taxon>
        <taxon>Agaricomycotina</taxon>
        <taxon>Agaricomycetes</taxon>
        <taxon>Agaricomycetidae</taxon>
        <taxon>Agaricales</taxon>
        <taxon>Marasmiineae</taxon>
        <taxon>Marasmiaceae</taxon>
        <taxon>Moniliophthora</taxon>
    </lineage>
</organism>
<dbReference type="Proteomes" id="UP000054988">
    <property type="component" value="Unassembled WGS sequence"/>
</dbReference>
<protein>
    <recommendedName>
        <fullName evidence="3">SET domain-containing protein</fullName>
    </recommendedName>
</protein>
<proteinExistence type="predicted"/>
<sequence length="132" mass="14873">MAGDITVCNQLFASLGVDEKALEKTILWWLSAYPMVFLLKDRAVSLKQRKGSGEDGTRGFCVIATRNLTQNKFLFKLMGSTQEGKINIPHTQLSEIASQPRDEFFDGEGPYILAGPIRYVNHDCQQWDAEFV</sequence>
<accession>A0A0W0G5G7</accession>
<reference evidence="1 2" key="1">
    <citation type="submission" date="2015-12" db="EMBL/GenBank/DDBJ databases">
        <title>Draft genome sequence of Moniliophthora roreri, the causal agent of frosty pod rot of cacao.</title>
        <authorList>
            <person name="Aime M.C."/>
            <person name="Diaz-Valderrama J.R."/>
            <person name="Kijpornyongpan T."/>
            <person name="Phillips-Mora W."/>
        </authorList>
    </citation>
    <scope>NUCLEOTIDE SEQUENCE [LARGE SCALE GENOMIC DNA]</scope>
    <source>
        <strain evidence="1 2">MCA 2952</strain>
    </source>
</reference>
<gene>
    <name evidence="1" type="ORF">WG66_3606</name>
</gene>
<evidence type="ECO:0000313" key="2">
    <source>
        <dbReference type="Proteomes" id="UP000054988"/>
    </source>
</evidence>
<evidence type="ECO:0000313" key="1">
    <source>
        <dbReference type="EMBL" id="KTB43809.1"/>
    </source>
</evidence>
<evidence type="ECO:0008006" key="3">
    <source>
        <dbReference type="Google" id="ProtNLM"/>
    </source>
</evidence>
<dbReference type="AlphaFoldDB" id="A0A0W0G5G7"/>
<comment type="caution">
    <text evidence="1">The sequence shown here is derived from an EMBL/GenBank/DDBJ whole genome shotgun (WGS) entry which is preliminary data.</text>
</comment>
<dbReference type="EMBL" id="LATX01001069">
    <property type="protein sequence ID" value="KTB43809.1"/>
    <property type="molecule type" value="Genomic_DNA"/>
</dbReference>
<name>A0A0W0G5G7_MONRR</name>